<evidence type="ECO:0000256" key="1">
    <source>
        <dbReference type="ARBA" id="ARBA00004651"/>
    </source>
</evidence>
<evidence type="ECO:0000313" key="9">
    <source>
        <dbReference type="EMBL" id="STZ60837.1"/>
    </source>
</evidence>
<protein>
    <submittedName>
        <fullName evidence="9">Type VII secretion integral membrane protein EccD</fullName>
    </submittedName>
</protein>
<accession>A0A378TKY5</accession>
<dbReference type="RefSeq" id="WP_163907842.1">
    <property type="nucleotide sequence ID" value="NZ_AP022600.1"/>
</dbReference>
<dbReference type="PIRSF" id="PIRSF017804">
    <property type="entry name" value="Secretion_EccD1"/>
    <property type="match status" value="1"/>
</dbReference>
<proteinExistence type="inferred from homology"/>
<comment type="similarity">
    <text evidence="2">Belongs to the EccD/Snm4 family.</text>
</comment>
<feature type="transmembrane region" description="Helical" evidence="7">
    <location>
        <begin position="379"/>
        <end position="395"/>
    </location>
</feature>
<feature type="transmembrane region" description="Helical" evidence="7">
    <location>
        <begin position="137"/>
        <end position="158"/>
    </location>
</feature>
<feature type="transmembrane region" description="Helical" evidence="7">
    <location>
        <begin position="468"/>
        <end position="491"/>
    </location>
</feature>
<evidence type="ECO:0000256" key="7">
    <source>
        <dbReference type="SAM" id="Phobius"/>
    </source>
</evidence>
<dbReference type="Pfam" id="PF19053">
    <property type="entry name" value="EccD"/>
    <property type="match status" value="1"/>
</dbReference>
<dbReference type="NCBIfam" id="TIGR03920">
    <property type="entry name" value="T7SS_EccD"/>
    <property type="match status" value="1"/>
</dbReference>
<feature type="transmembrane region" description="Helical" evidence="7">
    <location>
        <begin position="164"/>
        <end position="186"/>
    </location>
</feature>
<keyword evidence="10" id="KW-1185">Reference proteome</keyword>
<keyword evidence="4 7" id="KW-0812">Transmembrane</keyword>
<reference evidence="9 10" key="1">
    <citation type="submission" date="2018-06" db="EMBL/GenBank/DDBJ databases">
        <authorList>
            <consortium name="Pathogen Informatics"/>
            <person name="Doyle S."/>
        </authorList>
    </citation>
    <scope>NUCLEOTIDE SEQUENCE [LARGE SCALE GENOMIC DNA]</scope>
    <source>
        <strain evidence="9 10">NCTC10821</strain>
    </source>
</reference>
<feature type="transmembrane region" description="Helical" evidence="7">
    <location>
        <begin position="407"/>
        <end position="428"/>
    </location>
</feature>
<dbReference type="EMBL" id="UGQT01000001">
    <property type="protein sequence ID" value="STZ60837.1"/>
    <property type="molecule type" value="Genomic_DNA"/>
</dbReference>
<keyword evidence="6 7" id="KW-0472">Membrane</keyword>
<evidence type="ECO:0000256" key="3">
    <source>
        <dbReference type="ARBA" id="ARBA00022475"/>
    </source>
</evidence>
<feature type="transmembrane region" description="Helical" evidence="7">
    <location>
        <begin position="220"/>
        <end position="239"/>
    </location>
</feature>
<dbReference type="InterPro" id="IPR044049">
    <property type="entry name" value="EccD_transm"/>
</dbReference>
<dbReference type="InterPro" id="IPR024962">
    <property type="entry name" value="YukD-like"/>
</dbReference>
<name>A0A378TKY5_9MYCO</name>
<feature type="transmembrane region" description="Helical" evidence="7">
    <location>
        <begin position="193"/>
        <end position="214"/>
    </location>
</feature>
<evidence type="ECO:0000256" key="2">
    <source>
        <dbReference type="ARBA" id="ARBA00006162"/>
    </source>
</evidence>
<keyword evidence="3" id="KW-1003">Cell membrane</keyword>
<evidence type="ECO:0000313" key="10">
    <source>
        <dbReference type="Proteomes" id="UP000254978"/>
    </source>
</evidence>
<dbReference type="Proteomes" id="UP000254978">
    <property type="component" value="Unassembled WGS sequence"/>
</dbReference>
<dbReference type="GO" id="GO:0005886">
    <property type="term" value="C:plasma membrane"/>
    <property type="evidence" value="ECO:0007669"/>
    <property type="project" value="UniProtKB-SubCell"/>
</dbReference>
<keyword evidence="5 7" id="KW-1133">Transmembrane helix</keyword>
<evidence type="ECO:0000256" key="5">
    <source>
        <dbReference type="ARBA" id="ARBA00022989"/>
    </source>
</evidence>
<evidence type="ECO:0000256" key="6">
    <source>
        <dbReference type="ARBA" id="ARBA00023136"/>
    </source>
</evidence>
<evidence type="ECO:0000259" key="8">
    <source>
        <dbReference type="Pfam" id="PF19053"/>
    </source>
</evidence>
<evidence type="ECO:0000256" key="4">
    <source>
        <dbReference type="ARBA" id="ARBA00022692"/>
    </source>
</evidence>
<feature type="transmembrane region" description="Helical" evidence="7">
    <location>
        <begin position="246"/>
        <end position="268"/>
    </location>
</feature>
<dbReference type="AlphaFoldDB" id="A0A378TKY5"/>
<dbReference type="Pfam" id="PF08817">
    <property type="entry name" value="YukD"/>
    <property type="match status" value="1"/>
</dbReference>
<gene>
    <name evidence="9" type="primary">eccD1_3</name>
    <name evidence="9" type="ORF">NCTC10821_04381</name>
</gene>
<comment type="subcellular location">
    <subcellularLocation>
        <location evidence="1">Cell membrane</location>
        <topology evidence="1">Multi-pass membrane protein</topology>
    </subcellularLocation>
</comment>
<dbReference type="Gene3D" id="3.10.20.90">
    <property type="entry name" value="Phosphatidylinositol 3-kinase Catalytic Subunit, Chain A, domain 1"/>
    <property type="match status" value="1"/>
</dbReference>
<dbReference type="InterPro" id="IPR006707">
    <property type="entry name" value="T7SS_EccD"/>
</dbReference>
<sequence>MTLPTTLSPPDGESDDDQQLSRVTVVVGAHLIDVGLPTTVSASVLAAEIITMANLGEVDGHGEDDVPNAGRWTFARIGGAVIDPRRTLAEADVFDGDVLLIREVGEPAPSVLVDEVPGLGVQPGGAPRSRWPAATGWYAAGALLSMAAALVLPAFASAPLLFDVPVAAMVLVLIGLLGAGAAGIGARRAGTRVSAAGLFAVVAPLLVGGLLHVVPAAQGIGGLPVAFAVTALVALLLLLCTGTGGALFSGIITLAAFGIPTSLAALTADPAPPTLGAILASVAVVVVYLAPGITIMLSRLPVPRVPTAGEPLDDIEIQGGTTVNGVDALRAISRVVPTEEGMVQRLSRASEYLTGIVSGAAVAAVTGACLAFGAIDGFRWPGAAFGVAVATVLCLRGRSHHDRVQAAALIGGGLVTALLLVAEVAVFLPEMRVWAALALIVVTTVVVACGLLAPRVEFSPVMRRLVELGEYLAVGTILPLACWIIGVYAFFRGLRL</sequence>
<feature type="transmembrane region" description="Helical" evidence="7">
    <location>
        <begin position="352"/>
        <end position="373"/>
    </location>
</feature>
<organism evidence="9 10">
    <name type="scientific">Mycolicibacterium tokaiense</name>
    <dbReference type="NCBI Taxonomy" id="39695"/>
    <lineage>
        <taxon>Bacteria</taxon>
        <taxon>Bacillati</taxon>
        <taxon>Actinomycetota</taxon>
        <taxon>Actinomycetes</taxon>
        <taxon>Mycobacteriales</taxon>
        <taxon>Mycobacteriaceae</taxon>
        <taxon>Mycolicibacterium</taxon>
    </lineage>
</organism>
<feature type="transmembrane region" description="Helical" evidence="7">
    <location>
        <begin position="434"/>
        <end position="456"/>
    </location>
</feature>
<feature type="domain" description="EccD-like transmembrane" evidence="8">
    <location>
        <begin position="140"/>
        <end position="494"/>
    </location>
</feature>
<feature type="transmembrane region" description="Helical" evidence="7">
    <location>
        <begin position="274"/>
        <end position="297"/>
    </location>
</feature>